<organism evidence="2">
    <name type="scientific">Anopheles funestus</name>
    <name type="common">African malaria mosquito</name>
    <dbReference type="NCBI Taxonomy" id="62324"/>
    <lineage>
        <taxon>Eukaryota</taxon>
        <taxon>Metazoa</taxon>
        <taxon>Ecdysozoa</taxon>
        <taxon>Arthropoda</taxon>
        <taxon>Hexapoda</taxon>
        <taxon>Insecta</taxon>
        <taxon>Pterygota</taxon>
        <taxon>Neoptera</taxon>
        <taxon>Endopterygota</taxon>
        <taxon>Diptera</taxon>
        <taxon>Nematocera</taxon>
        <taxon>Culicoidea</taxon>
        <taxon>Culicidae</taxon>
        <taxon>Anophelinae</taxon>
        <taxon>Anopheles</taxon>
    </lineage>
</organism>
<feature type="region of interest" description="Disordered" evidence="1">
    <location>
        <begin position="319"/>
        <end position="351"/>
    </location>
</feature>
<dbReference type="AlphaFoldDB" id="A0A182S1W9"/>
<accession>A0A182S1W9</accession>
<protein>
    <submittedName>
        <fullName evidence="2">Uncharacterized protein</fullName>
    </submittedName>
</protein>
<feature type="compositionally biased region" description="Polar residues" evidence="1">
    <location>
        <begin position="319"/>
        <end position="337"/>
    </location>
</feature>
<feature type="region of interest" description="Disordered" evidence="1">
    <location>
        <begin position="1"/>
        <end position="41"/>
    </location>
</feature>
<dbReference type="VEuPathDB" id="VectorBase:AFUN014456"/>
<sequence>MTAEPGTSKASDSRTSAETMKSIPVQKTSDERSQTKDAKEKQMLENVYARELFFRHTNITQVLAQTLPTHNETLRQTFAAKLYRNYLLVPKQRIRKYLDEVRFDTRYNEGLFRMAIKVPITSAQELTAHRQKLANAGIRKLCFVDMTVNNLVLEHQEKIVETLKTRFNNWSGKLEKLSTYITMYQRQREADDREFLSQLKHHSSMKGKWTLQLPEVVEELVQESRISSEKRKNLFWSTLRFDDDALNKKYETGDYSKTQKEVDINPDVLSEYCPRRTVKITQEKTRVDARENQLVDNTGTVQTSEVFLVIEKLSVHQRTTMLQDQPHRTATNQPKQKSQPKRIPYESETFSDEIITIASDSFETESDTPMITDQDEEVYFSCTEGTMSTDDMQDDKK</sequence>
<proteinExistence type="predicted"/>
<evidence type="ECO:0000256" key="1">
    <source>
        <dbReference type="SAM" id="MobiDB-lite"/>
    </source>
</evidence>
<reference evidence="2" key="1">
    <citation type="submission" date="2020-05" db="UniProtKB">
        <authorList>
            <consortium name="EnsemblMetazoa"/>
        </authorList>
    </citation>
    <scope>IDENTIFICATION</scope>
    <source>
        <strain evidence="2">FUMOZ</strain>
    </source>
</reference>
<feature type="compositionally biased region" description="Polar residues" evidence="1">
    <location>
        <begin position="8"/>
        <end position="19"/>
    </location>
</feature>
<name>A0A182S1W9_ANOFN</name>
<evidence type="ECO:0000313" key="2">
    <source>
        <dbReference type="EnsemblMetazoa" id="AFUN014456-PA"/>
    </source>
</evidence>
<feature type="compositionally biased region" description="Basic and acidic residues" evidence="1">
    <location>
        <begin position="28"/>
        <end position="41"/>
    </location>
</feature>
<dbReference type="EnsemblMetazoa" id="AFUN014456-RA">
    <property type="protein sequence ID" value="AFUN014456-PA"/>
    <property type="gene ID" value="AFUN014456"/>
</dbReference>
<dbReference type="VEuPathDB" id="VectorBase:AFUN2_008973"/>